<dbReference type="Pfam" id="PF02108">
    <property type="entry name" value="FliH"/>
    <property type="match status" value="1"/>
</dbReference>
<evidence type="ECO:0000259" key="11">
    <source>
        <dbReference type="Pfam" id="PF02108"/>
    </source>
</evidence>
<dbReference type="AlphaFoldDB" id="A0AAE4G5P8"/>
<evidence type="ECO:0000256" key="1">
    <source>
        <dbReference type="ARBA" id="ARBA00003041"/>
    </source>
</evidence>
<comment type="subcellular location">
    <subcellularLocation>
        <location evidence="2">Cytoplasm</location>
    </subcellularLocation>
</comment>
<keyword evidence="7" id="KW-1005">Bacterial flagellum biogenesis</keyword>
<evidence type="ECO:0000256" key="5">
    <source>
        <dbReference type="ARBA" id="ARBA00022448"/>
    </source>
</evidence>
<feature type="domain" description="Flagellar assembly protein FliH/Type III secretion system HrpE" evidence="11">
    <location>
        <begin position="97"/>
        <end position="223"/>
    </location>
</feature>
<evidence type="ECO:0000256" key="4">
    <source>
        <dbReference type="ARBA" id="ARBA00016507"/>
    </source>
</evidence>
<evidence type="ECO:0000256" key="6">
    <source>
        <dbReference type="ARBA" id="ARBA00022490"/>
    </source>
</evidence>
<comment type="caution">
    <text evidence="12">The sequence shown here is derived from an EMBL/GenBank/DDBJ whole genome shotgun (WGS) entry which is preliminary data.</text>
</comment>
<keyword evidence="8" id="KW-0653">Protein transport</keyword>
<dbReference type="GO" id="GO:0005829">
    <property type="term" value="C:cytosol"/>
    <property type="evidence" value="ECO:0007669"/>
    <property type="project" value="TreeGrafter"/>
</dbReference>
<dbReference type="PRINTS" id="PR01003">
    <property type="entry name" value="FLGFLIH"/>
</dbReference>
<dbReference type="InterPro" id="IPR051472">
    <property type="entry name" value="T3SS_Stator/FliH"/>
</dbReference>
<evidence type="ECO:0000256" key="9">
    <source>
        <dbReference type="ARBA" id="ARBA00023225"/>
    </source>
</evidence>
<evidence type="ECO:0000256" key="2">
    <source>
        <dbReference type="ARBA" id="ARBA00004496"/>
    </source>
</evidence>
<keyword evidence="9" id="KW-1006">Bacterial flagellum protein export</keyword>
<protein>
    <recommendedName>
        <fullName evidence="4">Flagellar assembly protein FliH</fullName>
    </recommendedName>
</protein>
<evidence type="ECO:0000256" key="3">
    <source>
        <dbReference type="ARBA" id="ARBA00006602"/>
    </source>
</evidence>
<keyword evidence="12" id="KW-0282">Flagellum</keyword>
<dbReference type="InterPro" id="IPR018035">
    <property type="entry name" value="Flagellar_FliH/T3SS_HrpE"/>
</dbReference>
<dbReference type="RefSeq" id="WP_310835498.1">
    <property type="nucleotide sequence ID" value="NZ_JAVLSM010000001.1"/>
</dbReference>
<dbReference type="NCBIfam" id="NF004270">
    <property type="entry name" value="PRK05687.2-1"/>
    <property type="match status" value="1"/>
</dbReference>
<dbReference type="GO" id="GO:0015031">
    <property type="term" value="P:protein transport"/>
    <property type="evidence" value="ECO:0007669"/>
    <property type="project" value="UniProtKB-KW"/>
</dbReference>
<keyword evidence="12" id="KW-0969">Cilium</keyword>
<organism evidence="12">
    <name type="scientific">Herbaspirillum huttiense subsp. nephrolepidis</name>
    <dbReference type="NCBI Taxonomy" id="3075126"/>
    <lineage>
        <taxon>Bacteria</taxon>
        <taxon>Pseudomonadati</taxon>
        <taxon>Pseudomonadota</taxon>
        <taxon>Betaproteobacteria</taxon>
        <taxon>Burkholderiales</taxon>
        <taxon>Oxalobacteraceae</taxon>
        <taxon>Herbaspirillum</taxon>
    </lineage>
</organism>
<dbReference type="EMBL" id="JAVRAA010000002">
    <property type="protein sequence ID" value="MDT0336252.1"/>
    <property type="molecule type" value="Genomic_DNA"/>
</dbReference>
<evidence type="ECO:0000256" key="10">
    <source>
        <dbReference type="SAM" id="MobiDB-lite"/>
    </source>
</evidence>
<proteinExistence type="inferred from homology"/>
<dbReference type="GO" id="GO:0071973">
    <property type="term" value="P:bacterial-type flagellum-dependent cell motility"/>
    <property type="evidence" value="ECO:0007669"/>
    <property type="project" value="InterPro"/>
</dbReference>
<evidence type="ECO:0000313" key="12">
    <source>
        <dbReference type="EMBL" id="MDT0336252.1"/>
    </source>
</evidence>
<dbReference type="PANTHER" id="PTHR34982">
    <property type="entry name" value="YOP PROTEINS TRANSLOCATION PROTEIN L"/>
    <property type="match status" value="1"/>
</dbReference>
<gene>
    <name evidence="12" type="primary">fliH</name>
    <name evidence="12" type="ORF">RJN63_05420</name>
</gene>
<keyword evidence="5" id="KW-0813">Transport</keyword>
<sequence>MRAKIIPKEEMTPYQRWELASFNEEPEPEPQPEMLPEEEEFLEEPPPVPQLTAEQLDAIREAARQEGFAEGREHGLQAGRSEGYVAGLQQGQQEVNEIIQHFRQIAVNFSTEVSQCSEKMAPELLDLALDLAKSMLKTALNVRPELILPTVSAAIHALPVLQLPASLTLHPEDAALVRKHLGEELAQQGWKIEDDAHLDRGGCRVETRTNQIDATTPTRWQRLGESLSKQLDWLE</sequence>
<keyword evidence="12" id="KW-0966">Cell projection</keyword>
<feature type="compositionally biased region" description="Acidic residues" evidence="10">
    <location>
        <begin position="24"/>
        <end position="43"/>
    </location>
</feature>
<comment type="similarity">
    <text evidence="3">Belongs to the FliH family.</text>
</comment>
<dbReference type="InterPro" id="IPR000563">
    <property type="entry name" value="Flag_FliH"/>
</dbReference>
<dbReference type="GO" id="GO:0044781">
    <property type="term" value="P:bacterial-type flagellum organization"/>
    <property type="evidence" value="ECO:0007669"/>
    <property type="project" value="UniProtKB-KW"/>
</dbReference>
<keyword evidence="6" id="KW-0963">Cytoplasm</keyword>
<reference evidence="12" key="1">
    <citation type="submission" date="2023-02" db="EMBL/GenBank/DDBJ databases">
        <title>Description of Herbaspirillum huttiense subsp. nephrolepsisexaltata and Herbaspirillum huttiense subsp. lycopersicon.</title>
        <authorList>
            <person name="Poudel M."/>
            <person name="Sharma A."/>
            <person name="Goss E."/>
            <person name="Tapia J.H."/>
            <person name="Harmon C.M."/>
            <person name="Jones J.B."/>
        </authorList>
    </citation>
    <scope>NUCLEOTIDE SEQUENCE</scope>
    <source>
        <strain evidence="12">NC40101</strain>
    </source>
</reference>
<name>A0AAE4G5P8_9BURK</name>
<evidence type="ECO:0000256" key="7">
    <source>
        <dbReference type="ARBA" id="ARBA00022795"/>
    </source>
</evidence>
<dbReference type="GO" id="GO:0003774">
    <property type="term" value="F:cytoskeletal motor activity"/>
    <property type="evidence" value="ECO:0007669"/>
    <property type="project" value="InterPro"/>
</dbReference>
<dbReference type="PANTHER" id="PTHR34982:SF1">
    <property type="entry name" value="FLAGELLAR ASSEMBLY PROTEIN FLIH"/>
    <property type="match status" value="1"/>
</dbReference>
<dbReference type="GO" id="GO:0009288">
    <property type="term" value="C:bacterial-type flagellum"/>
    <property type="evidence" value="ECO:0007669"/>
    <property type="project" value="InterPro"/>
</dbReference>
<comment type="function">
    <text evidence="1">Needed for flagellar regrowth and assembly.</text>
</comment>
<feature type="region of interest" description="Disordered" evidence="10">
    <location>
        <begin position="16"/>
        <end position="47"/>
    </location>
</feature>
<evidence type="ECO:0000256" key="8">
    <source>
        <dbReference type="ARBA" id="ARBA00022927"/>
    </source>
</evidence>
<accession>A0AAE4G5P8</accession>